<feature type="signal peptide" evidence="1">
    <location>
        <begin position="1"/>
        <end position="24"/>
    </location>
</feature>
<dbReference type="AlphaFoldDB" id="A0A832MIQ9"/>
<proteinExistence type="predicted"/>
<dbReference type="PANTHER" id="PTHR38075">
    <property type="entry name" value="DUF4139 DOMAIN-CONTAINING PROTEIN"/>
    <property type="match status" value="1"/>
</dbReference>
<accession>A0A832MIQ9</accession>
<evidence type="ECO:0000313" key="3">
    <source>
        <dbReference type="EMBL" id="HGZ42155.1"/>
    </source>
</evidence>
<feature type="domain" description="DUF4139" evidence="2">
    <location>
        <begin position="174"/>
        <end position="449"/>
    </location>
</feature>
<organism evidence="3">
    <name type="scientific">Eiseniibacteriota bacterium</name>
    <dbReference type="NCBI Taxonomy" id="2212470"/>
    <lineage>
        <taxon>Bacteria</taxon>
        <taxon>Candidatus Eiseniibacteriota</taxon>
    </lineage>
</organism>
<dbReference type="EMBL" id="DSQF01000003">
    <property type="protein sequence ID" value="HGZ42155.1"/>
    <property type="molecule type" value="Genomic_DNA"/>
</dbReference>
<sequence>MRLSTPVAAALALSLAPLAAPAHAGPAVTVYTQDLAFVRETRALELRAARDTVRLDDVPERLDFSSARLAPADATARVTRLAWRWDVASGEGLIGAAIGRRVAVTSRGDRVTEGTLVAADGAWLVVRAADGTLHDVARAAVETLRLPDPPAGLRVRPALEAVVEGARRGRVEAELSYLTGGLSWSAEHLVVRRGESAATWSSAVLVENATGRAFEDATLKLVAGEPRRTGGAPSPMPRGVMSMELAGAAADAKLAEEAFAEYHLYTLSRPATLRHGERQSLVLHEPRDVKAAPRYLYRGGDPRGVAAELVIVNDRAAGLGVPVPAGRVRIYEADASGALQFTGEARVGHVAEGETLTLEVGSVFDLVAERRELSNRRIADREREVSVEVRLRNRKKGAVVIVLEEPVSGDTEVLRASHPLARKDAHTLRAEVAVPAGGETVVTYTARIRF</sequence>
<dbReference type="PANTHER" id="PTHR38075:SF1">
    <property type="entry name" value="DUF4139 DOMAIN-CONTAINING PROTEIN"/>
    <property type="match status" value="1"/>
</dbReference>
<evidence type="ECO:0000256" key="1">
    <source>
        <dbReference type="SAM" id="SignalP"/>
    </source>
</evidence>
<protein>
    <recommendedName>
        <fullName evidence="2">DUF4139 domain-containing protein</fullName>
    </recommendedName>
</protein>
<dbReference type="InterPro" id="IPR037291">
    <property type="entry name" value="DUF4139"/>
</dbReference>
<evidence type="ECO:0000259" key="2">
    <source>
        <dbReference type="Pfam" id="PF13598"/>
    </source>
</evidence>
<reference evidence="3" key="1">
    <citation type="journal article" date="2020" name="mSystems">
        <title>Genome- and Community-Level Interaction Insights into Carbon Utilization and Element Cycling Functions of Hydrothermarchaeota in Hydrothermal Sediment.</title>
        <authorList>
            <person name="Zhou Z."/>
            <person name="Liu Y."/>
            <person name="Xu W."/>
            <person name="Pan J."/>
            <person name="Luo Z.H."/>
            <person name="Li M."/>
        </authorList>
    </citation>
    <scope>NUCLEOTIDE SEQUENCE [LARGE SCALE GENOMIC DNA]</scope>
    <source>
        <strain evidence="3">SpSt-381</strain>
    </source>
</reference>
<keyword evidence="1" id="KW-0732">Signal</keyword>
<feature type="chain" id="PRO_5032470491" description="DUF4139 domain-containing protein" evidence="1">
    <location>
        <begin position="25"/>
        <end position="450"/>
    </location>
</feature>
<dbReference type="Pfam" id="PF13598">
    <property type="entry name" value="DUF4139"/>
    <property type="match status" value="1"/>
</dbReference>
<gene>
    <name evidence="3" type="ORF">ENR23_01790</name>
</gene>
<name>A0A832MIQ9_UNCEI</name>
<comment type="caution">
    <text evidence="3">The sequence shown here is derived from an EMBL/GenBank/DDBJ whole genome shotgun (WGS) entry which is preliminary data.</text>
</comment>